<organism evidence="2 3">
    <name type="scientific">Euplotes crassus</name>
    <dbReference type="NCBI Taxonomy" id="5936"/>
    <lineage>
        <taxon>Eukaryota</taxon>
        <taxon>Sar</taxon>
        <taxon>Alveolata</taxon>
        <taxon>Ciliophora</taxon>
        <taxon>Intramacronucleata</taxon>
        <taxon>Spirotrichea</taxon>
        <taxon>Hypotrichia</taxon>
        <taxon>Euplotida</taxon>
        <taxon>Euplotidae</taxon>
        <taxon>Moneuplotes</taxon>
    </lineage>
</organism>
<proteinExistence type="predicted"/>
<reference evidence="2" key="1">
    <citation type="submission" date="2023-07" db="EMBL/GenBank/DDBJ databases">
        <authorList>
            <consortium name="AG Swart"/>
            <person name="Singh M."/>
            <person name="Singh A."/>
            <person name="Seah K."/>
            <person name="Emmerich C."/>
        </authorList>
    </citation>
    <scope>NUCLEOTIDE SEQUENCE</scope>
    <source>
        <strain evidence="2">DP1</strain>
    </source>
</reference>
<name>A0AAD1XSY7_EUPCR</name>
<keyword evidence="1" id="KW-0472">Membrane</keyword>
<evidence type="ECO:0000313" key="3">
    <source>
        <dbReference type="Proteomes" id="UP001295684"/>
    </source>
</evidence>
<protein>
    <submittedName>
        <fullName evidence="2">Uncharacterized protein</fullName>
    </submittedName>
</protein>
<evidence type="ECO:0000256" key="1">
    <source>
        <dbReference type="SAM" id="Phobius"/>
    </source>
</evidence>
<comment type="caution">
    <text evidence="2">The sequence shown here is derived from an EMBL/GenBank/DDBJ whole genome shotgun (WGS) entry which is preliminary data.</text>
</comment>
<dbReference type="Proteomes" id="UP001295684">
    <property type="component" value="Unassembled WGS sequence"/>
</dbReference>
<gene>
    <name evidence="2" type="ORF">ECRASSUSDP1_LOCUS20118</name>
</gene>
<sequence length="91" mass="10602">MKTNLNCLFRIICQKLTELAKLPLKVLQVKFCTNLRVRNYIIFPNFLVINCLRLGPSWVVEILFVVYILSAWPRGRVYSGIASHFGSKRRC</sequence>
<dbReference type="AlphaFoldDB" id="A0AAD1XSY7"/>
<dbReference type="EMBL" id="CAMPGE010020476">
    <property type="protein sequence ID" value="CAI2378718.1"/>
    <property type="molecule type" value="Genomic_DNA"/>
</dbReference>
<evidence type="ECO:0000313" key="2">
    <source>
        <dbReference type="EMBL" id="CAI2378718.1"/>
    </source>
</evidence>
<accession>A0AAD1XSY7</accession>
<feature type="transmembrane region" description="Helical" evidence="1">
    <location>
        <begin position="46"/>
        <end position="69"/>
    </location>
</feature>
<keyword evidence="3" id="KW-1185">Reference proteome</keyword>
<keyword evidence="1" id="KW-1133">Transmembrane helix</keyword>
<keyword evidence="1" id="KW-0812">Transmembrane</keyword>